<sequence>MGARGPVPARDDELARPRERKGVDQSAGPAAKGKSLPAVIPEPDAEWHPIARLLWDAARTSGQSAWYQSSDWAVLYSICDDVSYYKRSKKRSGQMLAAINSAMTALLLTEGDRRRVRIELEVPESPLESPALAAIENYKKLLGKMT</sequence>
<comment type="caution">
    <text evidence="2">The sequence shown here is derived from an EMBL/GenBank/DDBJ whole genome shotgun (WGS) entry which is preliminary data.</text>
</comment>
<proteinExistence type="predicted"/>
<dbReference type="Proteomes" id="UP001595823">
    <property type="component" value="Unassembled WGS sequence"/>
</dbReference>
<feature type="compositionally biased region" description="Basic and acidic residues" evidence="1">
    <location>
        <begin position="9"/>
        <end position="23"/>
    </location>
</feature>
<name>A0ABV8TYZ3_9ACTN</name>
<dbReference type="Pfam" id="PF25673">
    <property type="entry name" value="Terminase_7"/>
    <property type="match status" value="1"/>
</dbReference>
<evidence type="ECO:0008006" key="4">
    <source>
        <dbReference type="Google" id="ProtNLM"/>
    </source>
</evidence>
<protein>
    <recommendedName>
        <fullName evidence="4">Terminase small subunit</fullName>
    </recommendedName>
</protein>
<reference evidence="3" key="1">
    <citation type="journal article" date="2019" name="Int. J. Syst. Evol. Microbiol.">
        <title>The Global Catalogue of Microorganisms (GCM) 10K type strain sequencing project: providing services to taxonomists for standard genome sequencing and annotation.</title>
        <authorList>
            <consortium name="The Broad Institute Genomics Platform"/>
            <consortium name="The Broad Institute Genome Sequencing Center for Infectious Disease"/>
            <person name="Wu L."/>
            <person name="Ma J."/>
        </authorList>
    </citation>
    <scope>NUCLEOTIDE SEQUENCE [LARGE SCALE GENOMIC DNA]</scope>
    <source>
        <strain evidence="3">IBRC-M 10908</strain>
    </source>
</reference>
<gene>
    <name evidence="2" type="ORF">ACFPET_12525</name>
</gene>
<keyword evidence="3" id="KW-1185">Reference proteome</keyword>
<feature type="region of interest" description="Disordered" evidence="1">
    <location>
        <begin position="1"/>
        <end position="39"/>
    </location>
</feature>
<dbReference type="InterPro" id="IPR057972">
    <property type="entry name" value="Terminase_7"/>
</dbReference>
<dbReference type="EMBL" id="JBHSDK010000015">
    <property type="protein sequence ID" value="MFC4336030.1"/>
    <property type="molecule type" value="Genomic_DNA"/>
</dbReference>
<evidence type="ECO:0000313" key="3">
    <source>
        <dbReference type="Proteomes" id="UP001595823"/>
    </source>
</evidence>
<accession>A0ABV8TYZ3</accession>
<evidence type="ECO:0000256" key="1">
    <source>
        <dbReference type="SAM" id="MobiDB-lite"/>
    </source>
</evidence>
<evidence type="ECO:0000313" key="2">
    <source>
        <dbReference type="EMBL" id="MFC4336030.1"/>
    </source>
</evidence>
<dbReference type="RefSeq" id="WP_380621460.1">
    <property type="nucleotide sequence ID" value="NZ_JBHSDK010000015.1"/>
</dbReference>
<organism evidence="2 3">
    <name type="scientific">Salininema proteolyticum</name>
    <dbReference type="NCBI Taxonomy" id="1607685"/>
    <lineage>
        <taxon>Bacteria</taxon>
        <taxon>Bacillati</taxon>
        <taxon>Actinomycetota</taxon>
        <taxon>Actinomycetes</taxon>
        <taxon>Glycomycetales</taxon>
        <taxon>Glycomycetaceae</taxon>
        <taxon>Salininema</taxon>
    </lineage>
</organism>